<feature type="coiled-coil region" evidence="1">
    <location>
        <begin position="62"/>
        <end position="99"/>
    </location>
</feature>
<keyword evidence="2" id="KW-0812">Transmembrane</keyword>
<proteinExistence type="predicted"/>
<organism evidence="3 4">
    <name type="scientific">Leptolyngbya boryana NIES-2135</name>
    <dbReference type="NCBI Taxonomy" id="1973484"/>
    <lineage>
        <taxon>Bacteria</taxon>
        <taxon>Bacillati</taxon>
        <taxon>Cyanobacteriota</taxon>
        <taxon>Cyanophyceae</taxon>
        <taxon>Leptolyngbyales</taxon>
        <taxon>Leptolyngbyaceae</taxon>
        <taxon>Leptolyngbya group</taxon>
        <taxon>Leptolyngbya</taxon>
    </lineage>
</organism>
<evidence type="ECO:0000313" key="3">
    <source>
        <dbReference type="EMBL" id="BAY58506.1"/>
    </source>
</evidence>
<keyword evidence="1" id="KW-0175">Coiled coil</keyword>
<evidence type="ECO:0000313" key="4">
    <source>
        <dbReference type="Proteomes" id="UP000217895"/>
    </source>
</evidence>
<dbReference type="EMBL" id="AP018203">
    <property type="protein sequence ID" value="BAY58506.1"/>
    <property type="molecule type" value="Genomic_DNA"/>
</dbReference>
<feature type="transmembrane region" description="Helical" evidence="2">
    <location>
        <begin position="7"/>
        <end position="26"/>
    </location>
</feature>
<gene>
    <name evidence="3" type="ORF">NIES2135_53790</name>
</gene>
<keyword evidence="4" id="KW-1185">Reference proteome</keyword>
<protein>
    <submittedName>
        <fullName evidence="3">Uncharacterized protein</fullName>
    </submittedName>
</protein>
<reference evidence="3 4" key="1">
    <citation type="submission" date="2017-06" db="EMBL/GenBank/DDBJ databases">
        <title>Genome sequencing of cyanobaciteial culture collection at National Institute for Environmental Studies (NIES).</title>
        <authorList>
            <person name="Hirose Y."/>
            <person name="Shimura Y."/>
            <person name="Fujisawa T."/>
            <person name="Nakamura Y."/>
            <person name="Kawachi M."/>
        </authorList>
    </citation>
    <scope>NUCLEOTIDE SEQUENCE [LARGE SCALE GENOMIC DNA]</scope>
    <source>
        <strain evidence="3 4">NIES-2135</strain>
    </source>
</reference>
<keyword evidence="2" id="KW-1133">Transmembrane helix</keyword>
<name>A0A1Z4JP62_LEPBY</name>
<sequence length="414" mass="45690">MSQSRKSLIQSSALMIFTILGIGVSISTPKPFRILPLTITLGLASSVVYCAQKGIQPATIEAMDRAAELACLEAERENALEEIQESDDIERELMAYERRCNIEAEALRRTLPAQIELQKMRQVLYPVPVPVSAASSPETIANSPDPTGLNPTAETALFDWNSLKDADRHPILGLIAKMGGGKSLLAKYLGKHILGGSVTVFDIYGSQQDWSGCEVLFDFGEMVLRMEQDNKGIEQDIAAYRNGKRDFRSQLFVLEEGKATIGRLQKLKIPGKKPGQIVQDWKLNYESVTRKIRRRLCLVSTNMNSSVLGLNAETRDEITLIFPGAQGIAKAMKDTQMLKLGARSNQHIRDRLISQLKGIKYPALVYHDGDWFAASIPELDNNGNPIGAANPPSEQIPSIEDLNRLLDLDVGDDS</sequence>
<evidence type="ECO:0000256" key="2">
    <source>
        <dbReference type="SAM" id="Phobius"/>
    </source>
</evidence>
<keyword evidence="2" id="KW-0472">Membrane</keyword>
<dbReference type="Proteomes" id="UP000217895">
    <property type="component" value="Chromosome"/>
</dbReference>
<dbReference type="AlphaFoldDB" id="A0A1Z4JP62"/>
<evidence type="ECO:0000256" key="1">
    <source>
        <dbReference type="SAM" id="Coils"/>
    </source>
</evidence>
<accession>A0A1Z4JP62</accession>